<evidence type="ECO:0000256" key="3">
    <source>
        <dbReference type="ARBA" id="ARBA00022989"/>
    </source>
</evidence>
<keyword evidence="2 5" id="KW-0812">Transmembrane</keyword>
<evidence type="ECO:0000313" key="8">
    <source>
        <dbReference type="Proteomes" id="UP000308838"/>
    </source>
</evidence>
<dbReference type="GO" id="GO:0016020">
    <property type="term" value="C:membrane"/>
    <property type="evidence" value="ECO:0007669"/>
    <property type="project" value="UniProtKB-SubCell"/>
</dbReference>
<accession>A0A4U7BCM0</accession>
<sequence length="125" mass="13926">MDSNALLMTISDKIPSESLPLVQDKLTNLSEDKQNALAVLSLKNPIIGLVLGLFVGYFGVDRFYKGDKTLGIAKLAIWVIGVLTTWIYIGIVFLLVVYVWTIVDLFLVWKGIKKDNLNKILTVLS</sequence>
<dbReference type="RefSeq" id="WP_137621159.1">
    <property type="nucleotide sequence ID" value="NZ_NXLZ01000014.1"/>
</dbReference>
<feature type="transmembrane region" description="Helical" evidence="5">
    <location>
        <begin position="76"/>
        <end position="100"/>
    </location>
</feature>
<evidence type="ECO:0000256" key="1">
    <source>
        <dbReference type="ARBA" id="ARBA00004141"/>
    </source>
</evidence>
<dbReference type="AlphaFoldDB" id="A0A4U7BCM0"/>
<protein>
    <submittedName>
        <fullName evidence="7">TM2 domain-containing protein</fullName>
    </submittedName>
</protein>
<evidence type="ECO:0000259" key="6">
    <source>
        <dbReference type="Pfam" id="PF05154"/>
    </source>
</evidence>
<gene>
    <name evidence="7" type="ORF">CQA69_07490</name>
</gene>
<comment type="subcellular location">
    <subcellularLocation>
        <location evidence="1">Membrane</location>
        <topology evidence="1">Multi-pass membrane protein</topology>
    </subcellularLocation>
</comment>
<evidence type="ECO:0000256" key="4">
    <source>
        <dbReference type="ARBA" id="ARBA00023136"/>
    </source>
</evidence>
<proteinExistence type="predicted"/>
<dbReference type="EMBL" id="NXLZ01000014">
    <property type="protein sequence ID" value="TKX29133.1"/>
    <property type="molecule type" value="Genomic_DNA"/>
</dbReference>
<comment type="caution">
    <text evidence="7">The sequence shown here is derived from an EMBL/GenBank/DDBJ whole genome shotgun (WGS) entry which is preliminary data.</text>
</comment>
<evidence type="ECO:0000256" key="2">
    <source>
        <dbReference type="ARBA" id="ARBA00022692"/>
    </source>
</evidence>
<keyword evidence="4 5" id="KW-0472">Membrane</keyword>
<evidence type="ECO:0000256" key="5">
    <source>
        <dbReference type="SAM" id="Phobius"/>
    </source>
</evidence>
<organism evidence="7 8">
    <name type="scientific">Campylobacter estrildidarum</name>
    <dbReference type="NCBI Taxonomy" id="2510189"/>
    <lineage>
        <taxon>Bacteria</taxon>
        <taxon>Pseudomonadati</taxon>
        <taxon>Campylobacterota</taxon>
        <taxon>Epsilonproteobacteria</taxon>
        <taxon>Campylobacterales</taxon>
        <taxon>Campylobacteraceae</taxon>
        <taxon>Campylobacter</taxon>
    </lineage>
</organism>
<dbReference type="Proteomes" id="UP000308838">
    <property type="component" value="Unassembled WGS sequence"/>
</dbReference>
<dbReference type="InterPro" id="IPR007829">
    <property type="entry name" value="TM2"/>
</dbReference>
<reference evidence="7 8" key="1">
    <citation type="submission" date="2018-05" db="EMBL/GenBank/DDBJ databases">
        <title>Novel Campyloabacter and Helicobacter Species and Strains.</title>
        <authorList>
            <person name="Mannion A.J."/>
            <person name="Shen Z."/>
            <person name="Fox J.G."/>
        </authorList>
    </citation>
    <scope>NUCLEOTIDE SEQUENCE [LARGE SCALE GENOMIC DNA]</scope>
    <source>
        <strain evidence="8">MIT17-664</strain>
    </source>
</reference>
<name>A0A4U7BCM0_9BACT</name>
<dbReference type="OrthoDB" id="5326257at2"/>
<feature type="transmembrane region" description="Helical" evidence="5">
    <location>
        <begin position="46"/>
        <end position="64"/>
    </location>
</feature>
<feature type="domain" description="TM2" evidence="6">
    <location>
        <begin position="43"/>
        <end position="91"/>
    </location>
</feature>
<dbReference type="Pfam" id="PF05154">
    <property type="entry name" value="TM2"/>
    <property type="match status" value="1"/>
</dbReference>
<keyword evidence="8" id="KW-1185">Reference proteome</keyword>
<evidence type="ECO:0000313" key="7">
    <source>
        <dbReference type="EMBL" id="TKX29133.1"/>
    </source>
</evidence>
<keyword evidence="3 5" id="KW-1133">Transmembrane helix</keyword>